<keyword evidence="2" id="KW-1185">Reference proteome</keyword>
<evidence type="ECO:0000313" key="1">
    <source>
        <dbReference type="EMBL" id="MDT3403882.1"/>
    </source>
</evidence>
<reference evidence="2" key="1">
    <citation type="submission" date="2023-07" db="EMBL/GenBank/DDBJ databases">
        <title>Functional and genomic diversity of the sorghum phyllosphere microbiome.</title>
        <authorList>
            <person name="Shade A."/>
        </authorList>
    </citation>
    <scope>NUCLEOTIDE SEQUENCE [LARGE SCALE GENOMIC DNA]</scope>
    <source>
        <strain evidence="2">SORGH_AS_0422</strain>
    </source>
</reference>
<comment type="caution">
    <text evidence="1">The sequence shown here is derived from an EMBL/GenBank/DDBJ whole genome shotgun (WGS) entry which is preliminary data.</text>
</comment>
<dbReference type="EMBL" id="JAVLVU010000001">
    <property type="protein sequence ID" value="MDT3403882.1"/>
    <property type="molecule type" value="Genomic_DNA"/>
</dbReference>
<evidence type="ECO:0000313" key="2">
    <source>
        <dbReference type="Proteomes" id="UP001258315"/>
    </source>
</evidence>
<sequence length="149" mass="16818">MKIEKKPFDLTAPTTNCISLDDAVKRTENWRKFISNPSAAAVMHAIPKAVYISKSDIVAMYKSLEENSEFTGARAYFTLKYDPKVETEKNIVTFCMVMVRECSYSRCGEDVLPLLRNEVGTGDDDDTGIYDYTRPCPDFCDPKSVLFGD</sequence>
<proteinExistence type="predicted"/>
<accession>A0ABU3GY08</accession>
<organism evidence="1 2">
    <name type="scientific">Mucilaginibacter terrae</name>
    <dbReference type="NCBI Taxonomy" id="1955052"/>
    <lineage>
        <taxon>Bacteria</taxon>
        <taxon>Pseudomonadati</taxon>
        <taxon>Bacteroidota</taxon>
        <taxon>Sphingobacteriia</taxon>
        <taxon>Sphingobacteriales</taxon>
        <taxon>Sphingobacteriaceae</taxon>
        <taxon>Mucilaginibacter</taxon>
    </lineage>
</organism>
<dbReference type="Proteomes" id="UP001258315">
    <property type="component" value="Unassembled WGS sequence"/>
</dbReference>
<protein>
    <submittedName>
        <fullName evidence="1">Uncharacterized protein</fullName>
    </submittedName>
</protein>
<dbReference type="RefSeq" id="WP_311951232.1">
    <property type="nucleotide sequence ID" value="NZ_JAVLVU010000001.1"/>
</dbReference>
<gene>
    <name evidence="1" type="ORF">QE417_002954</name>
</gene>
<name>A0ABU3GY08_9SPHI</name>